<dbReference type="FunFam" id="3.20.20.70:FF:000056">
    <property type="entry name" value="hydroxyacid oxidase 2"/>
    <property type="match status" value="1"/>
</dbReference>
<dbReference type="PIRSF" id="PIRSF000138">
    <property type="entry name" value="Al-hdrx_acd_dh"/>
    <property type="match status" value="1"/>
</dbReference>
<comment type="catalytic activity">
    <reaction evidence="6">
        <text>2-hydroxyoctanoate + O2 = 2-oxooctanoate + H2O2</text>
        <dbReference type="Rhea" id="RHEA:67940"/>
        <dbReference type="ChEBI" id="CHEBI:15379"/>
        <dbReference type="ChEBI" id="CHEBI:16240"/>
        <dbReference type="ChEBI" id="CHEBI:133514"/>
        <dbReference type="ChEBI" id="CHEBI:176689"/>
    </reaction>
    <physiologicalReaction direction="left-to-right" evidence="6">
        <dbReference type="Rhea" id="RHEA:67941"/>
    </physiologicalReaction>
</comment>
<keyword evidence="8" id="KW-0285">Flavoprotein</keyword>
<proteinExistence type="inferred from homology"/>
<dbReference type="Gene3D" id="3.20.20.70">
    <property type="entry name" value="Aldolase class I"/>
    <property type="match status" value="1"/>
</dbReference>
<dbReference type="EC" id="1.1.3.15" evidence="2"/>
<evidence type="ECO:0000313" key="11">
    <source>
        <dbReference type="Proteomes" id="UP001152320"/>
    </source>
</evidence>
<keyword evidence="8" id="KW-0288">FMN</keyword>
<comment type="similarity">
    <text evidence="4">Belongs to the FMN-dependent alpha-hydroxy acid dehydrogenase family.</text>
</comment>
<evidence type="ECO:0000256" key="5">
    <source>
        <dbReference type="ARBA" id="ARBA00029325"/>
    </source>
</evidence>
<sequence length="389" mass="42854">MPTHGAARVADFEELVREKTPESLVDYYATGAGDEQTLQDSLKAFQRFRLKPRVLWSKGNIDMTTKLQGQTVSFPLGISPTGFQCAAHPEGEKATAKAAERTEIIMIVSSWAMIPLEAPPAAAPNARLWMQVYPFRDRRNTVDMIRRAERSGYKAIVITVDSPQIGLFTRSWRSGRQINQQLRELKIRGTTSLAFCIFQCRLVNLQGAKDDVARAKASGDEFLFTYGREQTESMATWADIAWIKSITKLPIILKGIMTAESAREAVAAGVQSIIVSAHGGRQLDGIQAPIEALPEVVDSVRGSGLEVYLDGGVRSGRDIFKALAIGAKAVFIGRPVIWGLLHNGKDGIVEILNMLKNEFRNTMSLCGCTGVKDISRAYVRHESQLTCKL</sequence>
<evidence type="ECO:0000313" key="10">
    <source>
        <dbReference type="EMBL" id="KAJ8027290.1"/>
    </source>
</evidence>
<evidence type="ECO:0000256" key="6">
    <source>
        <dbReference type="ARBA" id="ARBA00029327"/>
    </source>
</evidence>
<dbReference type="GO" id="GO:0010181">
    <property type="term" value="F:FMN binding"/>
    <property type="evidence" value="ECO:0007669"/>
    <property type="project" value="InterPro"/>
</dbReference>
<organism evidence="10 11">
    <name type="scientific">Holothuria leucospilota</name>
    <name type="common">Black long sea cucumber</name>
    <name type="synonym">Mertensiothuria leucospilota</name>
    <dbReference type="NCBI Taxonomy" id="206669"/>
    <lineage>
        <taxon>Eukaryota</taxon>
        <taxon>Metazoa</taxon>
        <taxon>Echinodermata</taxon>
        <taxon>Eleutherozoa</taxon>
        <taxon>Echinozoa</taxon>
        <taxon>Holothuroidea</taxon>
        <taxon>Aspidochirotacea</taxon>
        <taxon>Aspidochirotida</taxon>
        <taxon>Holothuriidae</taxon>
        <taxon>Holothuria</taxon>
    </lineage>
</organism>
<feature type="binding site" evidence="8">
    <location>
        <position position="281"/>
    </location>
    <ligand>
        <name>glyoxylate</name>
        <dbReference type="ChEBI" id="CHEBI:36655"/>
    </ligand>
</feature>
<feature type="binding site" evidence="8">
    <location>
        <position position="276"/>
    </location>
    <ligand>
        <name>FMN</name>
        <dbReference type="ChEBI" id="CHEBI:58210"/>
    </ligand>
</feature>
<dbReference type="AlphaFoldDB" id="A0A9Q1BIN0"/>
<evidence type="ECO:0000256" key="4">
    <source>
        <dbReference type="ARBA" id="ARBA00024042"/>
    </source>
</evidence>
<feature type="binding site" evidence="8">
    <location>
        <position position="254"/>
    </location>
    <ligand>
        <name>FMN</name>
        <dbReference type="ChEBI" id="CHEBI:58210"/>
    </ligand>
</feature>
<evidence type="ECO:0000259" key="9">
    <source>
        <dbReference type="PROSITE" id="PS51349"/>
    </source>
</evidence>
<feature type="binding site" evidence="8">
    <location>
        <position position="159"/>
    </location>
    <ligand>
        <name>FMN</name>
        <dbReference type="ChEBI" id="CHEBI:58210"/>
    </ligand>
</feature>
<comment type="catalytic activity">
    <reaction evidence="5">
        <text>a (2S)-2-hydroxycarboxylate + O2 = a 2-oxocarboxylate + H2O2</text>
        <dbReference type="Rhea" id="RHEA:16789"/>
        <dbReference type="ChEBI" id="CHEBI:15379"/>
        <dbReference type="ChEBI" id="CHEBI:16240"/>
        <dbReference type="ChEBI" id="CHEBI:35179"/>
        <dbReference type="ChEBI" id="CHEBI:58123"/>
        <dbReference type="EC" id="1.1.3.15"/>
    </reaction>
    <physiologicalReaction direction="left-to-right" evidence="5">
        <dbReference type="Rhea" id="RHEA:16790"/>
    </physiologicalReaction>
</comment>
<dbReference type="Pfam" id="PF01070">
    <property type="entry name" value="FMN_dh"/>
    <property type="match status" value="1"/>
</dbReference>
<dbReference type="SUPFAM" id="SSF51395">
    <property type="entry name" value="FMN-linked oxidoreductases"/>
    <property type="match status" value="1"/>
</dbReference>
<dbReference type="GO" id="GO:0001561">
    <property type="term" value="P:fatty acid alpha-oxidation"/>
    <property type="evidence" value="ECO:0007669"/>
    <property type="project" value="TreeGrafter"/>
</dbReference>
<feature type="binding site" evidence="8">
    <location>
        <begin position="333"/>
        <end position="334"/>
    </location>
    <ligand>
        <name>FMN</name>
        <dbReference type="ChEBI" id="CHEBI:58210"/>
    </ligand>
</feature>
<evidence type="ECO:0000256" key="8">
    <source>
        <dbReference type="PIRSR" id="PIRSR000138-2"/>
    </source>
</evidence>
<comment type="caution">
    <text evidence="10">The sequence shown here is derived from an EMBL/GenBank/DDBJ whole genome shotgun (WGS) entry which is preliminary data.</text>
</comment>
<feature type="binding site" evidence="8">
    <location>
        <begin position="310"/>
        <end position="314"/>
    </location>
    <ligand>
        <name>FMN</name>
        <dbReference type="ChEBI" id="CHEBI:58210"/>
    </ligand>
</feature>
<keyword evidence="11" id="KW-1185">Reference proteome</keyword>
<evidence type="ECO:0000256" key="3">
    <source>
        <dbReference type="ARBA" id="ARBA00023002"/>
    </source>
</evidence>
<gene>
    <name evidence="10" type="ORF">HOLleu_32399</name>
</gene>
<dbReference type="InterPro" id="IPR037396">
    <property type="entry name" value="FMN_HAD"/>
</dbReference>
<feature type="binding site" evidence="8">
    <location>
        <position position="131"/>
    </location>
    <ligand>
        <name>FMN</name>
        <dbReference type="ChEBI" id="CHEBI:58210"/>
    </ligand>
</feature>
<reference evidence="10" key="1">
    <citation type="submission" date="2021-10" db="EMBL/GenBank/DDBJ databases">
        <title>Tropical sea cucumber genome reveals ecological adaptation and Cuvierian tubules defense mechanism.</title>
        <authorList>
            <person name="Chen T."/>
        </authorList>
    </citation>
    <scope>NUCLEOTIDE SEQUENCE</scope>
    <source>
        <strain evidence="10">Nanhai2018</strain>
        <tissue evidence="10">Muscle</tissue>
    </source>
</reference>
<name>A0A9Q1BIN0_HOLLE</name>
<dbReference type="EMBL" id="JAIZAY010000016">
    <property type="protein sequence ID" value="KAJ8027290.1"/>
    <property type="molecule type" value="Genomic_DNA"/>
</dbReference>
<dbReference type="OrthoDB" id="25826at2759"/>
<dbReference type="PROSITE" id="PS51349">
    <property type="entry name" value="FMN_HYDROXY_ACID_DH_2"/>
    <property type="match status" value="1"/>
</dbReference>
<dbReference type="GO" id="GO:0005782">
    <property type="term" value="C:peroxisomal matrix"/>
    <property type="evidence" value="ECO:0007669"/>
    <property type="project" value="TreeGrafter"/>
</dbReference>
<comment type="cofactor">
    <cofactor evidence="1">
        <name>FMN</name>
        <dbReference type="ChEBI" id="CHEBI:58210"/>
    </cofactor>
</comment>
<protein>
    <recommendedName>
        <fullName evidence="2">(S)-2-hydroxy-acid oxidase</fullName>
        <ecNumber evidence="2">1.1.3.15</ecNumber>
    </recommendedName>
</protein>
<feature type="domain" description="FMN hydroxy acid dehydrogenase" evidence="9">
    <location>
        <begin position="1"/>
        <end position="384"/>
    </location>
</feature>
<feature type="binding site" evidence="8">
    <location>
        <position position="133"/>
    </location>
    <ligand>
        <name>glyoxylate</name>
        <dbReference type="ChEBI" id="CHEBI:36655"/>
    </ligand>
</feature>
<dbReference type="InterPro" id="IPR000262">
    <property type="entry name" value="FMN-dep_DH"/>
</dbReference>
<dbReference type="CDD" id="cd02809">
    <property type="entry name" value="alpha_hydroxyacid_oxid_FMN"/>
    <property type="match status" value="1"/>
</dbReference>
<dbReference type="GO" id="GO:0003973">
    <property type="term" value="F:(S)-2-hydroxy-acid oxidase activity"/>
    <property type="evidence" value="ECO:0007669"/>
    <property type="project" value="UniProtKB-EC"/>
</dbReference>
<feature type="binding site" evidence="8">
    <location>
        <position position="27"/>
    </location>
    <ligand>
        <name>glyoxylate</name>
        <dbReference type="ChEBI" id="CHEBI:36655"/>
    </ligand>
</feature>
<keyword evidence="3" id="KW-0560">Oxidoreductase</keyword>
<evidence type="ECO:0000256" key="7">
    <source>
        <dbReference type="PIRSR" id="PIRSR000138-1"/>
    </source>
</evidence>
<evidence type="ECO:0000256" key="1">
    <source>
        <dbReference type="ARBA" id="ARBA00001917"/>
    </source>
</evidence>
<feature type="binding site" evidence="8">
    <location>
        <position position="278"/>
    </location>
    <ligand>
        <name>glyoxylate</name>
        <dbReference type="ChEBI" id="CHEBI:36655"/>
    </ligand>
</feature>
<dbReference type="PANTHER" id="PTHR10578">
    <property type="entry name" value="S -2-HYDROXY-ACID OXIDASE-RELATED"/>
    <property type="match status" value="1"/>
</dbReference>
<feature type="binding site" evidence="8">
    <location>
        <position position="109"/>
    </location>
    <ligand>
        <name>FMN</name>
        <dbReference type="ChEBI" id="CHEBI:58210"/>
    </ligand>
</feature>
<dbReference type="Proteomes" id="UP001152320">
    <property type="component" value="Chromosome 16"/>
</dbReference>
<feature type="binding site" evidence="8">
    <location>
        <begin position="80"/>
        <end position="82"/>
    </location>
    <ligand>
        <name>FMN</name>
        <dbReference type="ChEBI" id="CHEBI:58210"/>
    </ligand>
</feature>
<accession>A0A9Q1BIN0</accession>
<feature type="active site" description="Proton acceptor" evidence="7">
    <location>
        <position position="278"/>
    </location>
</feature>
<dbReference type="InterPro" id="IPR013785">
    <property type="entry name" value="Aldolase_TIM"/>
</dbReference>
<evidence type="ECO:0000256" key="2">
    <source>
        <dbReference type="ARBA" id="ARBA00013087"/>
    </source>
</evidence>
<dbReference type="InterPro" id="IPR012133">
    <property type="entry name" value="Alpha-hydoxy_acid_DH_FMN"/>
</dbReference>
<dbReference type="PANTHER" id="PTHR10578:SF149">
    <property type="entry name" value="2-HYDROXYACID OXIDASE 2"/>
    <property type="match status" value="1"/>
</dbReference>